<comment type="caution">
    <text evidence="2">The sequence shown here is derived from an EMBL/GenBank/DDBJ whole genome shotgun (WGS) entry which is preliminary data.</text>
</comment>
<proteinExistence type="predicted"/>
<organism evidence="2 3">
    <name type="scientific">Tsukamurella sputi</name>
    <dbReference type="NCBI Taxonomy" id="2591848"/>
    <lineage>
        <taxon>Bacteria</taxon>
        <taxon>Bacillati</taxon>
        <taxon>Actinomycetota</taxon>
        <taxon>Actinomycetes</taxon>
        <taxon>Mycobacteriales</taxon>
        <taxon>Tsukamurellaceae</taxon>
        <taxon>Tsukamurella</taxon>
    </lineage>
</organism>
<dbReference type="AlphaFoldDB" id="A0A5C5RST7"/>
<accession>A0A5C5RST7</accession>
<sequence>MAGPTKKTTPAKKAAPAAQKEPAISRFNSYRERAANLKIGVARTVEPYVVSASELDDNLDADVVLIAPAKLSDQLALDQAVRGKDFVAIISIMGGQIALDRLVGAFERLEEESGEDAGRLFAALCYDVVNHLNGPGAAEVPTPAS</sequence>
<name>A0A5C5RST7_9ACTN</name>
<feature type="region of interest" description="Disordered" evidence="1">
    <location>
        <begin position="1"/>
        <end position="22"/>
    </location>
</feature>
<gene>
    <name evidence="2" type="ORF">FK268_09165</name>
</gene>
<evidence type="ECO:0000313" key="3">
    <source>
        <dbReference type="Proteomes" id="UP000319792"/>
    </source>
</evidence>
<evidence type="ECO:0000256" key="1">
    <source>
        <dbReference type="SAM" id="MobiDB-lite"/>
    </source>
</evidence>
<dbReference type="RefSeq" id="WP_146433265.1">
    <property type="nucleotide sequence ID" value="NZ_VIGV01000002.1"/>
</dbReference>
<keyword evidence="3" id="KW-1185">Reference proteome</keyword>
<dbReference type="Proteomes" id="UP000319792">
    <property type="component" value="Unassembled WGS sequence"/>
</dbReference>
<evidence type="ECO:0000313" key="2">
    <source>
        <dbReference type="EMBL" id="TWS25351.1"/>
    </source>
</evidence>
<protein>
    <submittedName>
        <fullName evidence="2">Uncharacterized protein</fullName>
    </submittedName>
</protein>
<dbReference type="EMBL" id="VIGV01000002">
    <property type="protein sequence ID" value="TWS25351.1"/>
    <property type="molecule type" value="Genomic_DNA"/>
</dbReference>
<reference evidence="2 3" key="1">
    <citation type="submission" date="2019-08" db="EMBL/GenBank/DDBJ databases">
        <title>Tsukamurella conjunctivitidis sp. nov., Tsukamurella assacharolytica sp. nov. and Tsukamurella sputae sp. nov. isolated from patients with conjunctivitis, bacteraemia (lymphoma) and respiratory infection (sputum) in Hong Kong.</title>
        <authorList>
            <person name="Fok K.M.N."/>
            <person name="Fong J.Y.H."/>
        </authorList>
    </citation>
    <scope>NUCLEOTIDE SEQUENCE [LARGE SCALE GENOMIC DNA]</scope>
    <source>
        <strain evidence="2 3">HKU70</strain>
    </source>
</reference>